<feature type="non-terminal residue" evidence="1">
    <location>
        <position position="81"/>
    </location>
</feature>
<gene>
    <name evidence="1" type="ORF">JMM60_22490</name>
</gene>
<dbReference type="RefSeq" id="WP_202250896.1">
    <property type="nucleotide sequence ID" value="NZ_JAESJJ010000168.1"/>
</dbReference>
<feature type="non-terminal residue" evidence="1">
    <location>
        <position position="1"/>
    </location>
</feature>
<evidence type="ECO:0008006" key="3">
    <source>
        <dbReference type="Google" id="ProtNLM"/>
    </source>
</evidence>
<sequence>LGQASDPAAEIETYDALIARYGDSDALPLQELVAWAMLSKGARLGQASDPAAALVTYDALIARYGDSDALPLQELVARAML</sequence>
<accession>A0ABS1S2S0</accession>
<dbReference type="EMBL" id="JAESJJ010000168">
    <property type="protein sequence ID" value="MBL3611469.1"/>
    <property type="molecule type" value="Genomic_DNA"/>
</dbReference>
<name>A0ABS1S2S0_RHOSU</name>
<protein>
    <recommendedName>
        <fullName evidence="3">Tetratricopeptide repeat protein</fullName>
    </recommendedName>
</protein>
<proteinExistence type="predicted"/>
<evidence type="ECO:0000313" key="1">
    <source>
        <dbReference type="EMBL" id="MBL3611469.1"/>
    </source>
</evidence>
<evidence type="ECO:0000313" key="2">
    <source>
        <dbReference type="Proteomes" id="UP000604473"/>
    </source>
</evidence>
<keyword evidence="2" id="KW-1185">Reference proteome</keyword>
<comment type="caution">
    <text evidence="1">The sequence shown here is derived from an EMBL/GenBank/DDBJ whole genome shotgun (WGS) entry which is preliminary data.</text>
</comment>
<organism evidence="1 2">
    <name type="scientific">Rhodovulum sulfidophilum</name>
    <name type="common">Rhodobacter sulfidophilus</name>
    <dbReference type="NCBI Taxonomy" id="35806"/>
    <lineage>
        <taxon>Bacteria</taxon>
        <taxon>Pseudomonadati</taxon>
        <taxon>Pseudomonadota</taxon>
        <taxon>Alphaproteobacteria</taxon>
        <taxon>Rhodobacterales</taxon>
        <taxon>Paracoccaceae</taxon>
        <taxon>Rhodovulum</taxon>
    </lineage>
</organism>
<reference evidence="1 2" key="1">
    <citation type="submission" date="2021-01" db="EMBL/GenBank/DDBJ databases">
        <title>Draft genomes of Rhodovulum sulfidophilum.</title>
        <authorList>
            <person name="Guzman M.S."/>
        </authorList>
    </citation>
    <scope>NUCLEOTIDE SEQUENCE [LARGE SCALE GENOMIC DNA]</scope>
    <source>
        <strain evidence="1 2">AB35</strain>
    </source>
</reference>
<dbReference type="Proteomes" id="UP000604473">
    <property type="component" value="Unassembled WGS sequence"/>
</dbReference>